<accession>A0ABU0HIM0</accession>
<sequence length="149" mass="16556">MALKHLTRLKVPRPKGKGAVVYIGDDGYEVEALVRFDRHLDTRGNGPETRDRYLAAAGRFVDYLIECGAFGVPARPSVIAEAIDAYPVFLRDGARTDWPDLPTLGDYAREIGFERGLAQNSMTPVIAAVNHFLRLARDHALRMCFGVQL</sequence>
<keyword evidence="2" id="KW-1185">Reference proteome</keyword>
<reference evidence="1 2" key="1">
    <citation type="submission" date="2023-07" db="EMBL/GenBank/DDBJ databases">
        <title>Genomic Encyclopedia of Type Strains, Phase IV (KMG-IV): sequencing the most valuable type-strain genomes for metagenomic binning, comparative biology and taxonomic classification.</title>
        <authorList>
            <person name="Goeker M."/>
        </authorList>
    </citation>
    <scope>NUCLEOTIDE SEQUENCE [LARGE SCALE GENOMIC DNA]</scope>
    <source>
        <strain evidence="1 2">DSM 19562</strain>
    </source>
</reference>
<dbReference type="EMBL" id="JAUSVV010000002">
    <property type="protein sequence ID" value="MDQ0442171.1"/>
    <property type="molecule type" value="Genomic_DNA"/>
</dbReference>
<evidence type="ECO:0000313" key="2">
    <source>
        <dbReference type="Proteomes" id="UP001236369"/>
    </source>
</evidence>
<dbReference type="Proteomes" id="UP001236369">
    <property type="component" value="Unassembled WGS sequence"/>
</dbReference>
<evidence type="ECO:0000313" key="1">
    <source>
        <dbReference type="EMBL" id="MDQ0442171.1"/>
    </source>
</evidence>
<proteinExistence type="predicted"/>
<dbReference type="RefSeq" id="WP_238249569.1">
    <property type="nucleotide sequence ID" value="NZ_BPQX01000033.1"/>
</dbReference>
<organism evidence="1 2">
    <name type="scientific">Methylobacterium persicinum</name>
    <dbReference type="NCBI Taxonomy" id="374426"/>
    <lineage>
        <taxon>Bacteria</taxon>
        <taxon>Pseudomonadati</taxon>
        <taxon>Pseudomonadota</taxon>
        <taxon>Alphaproteobacteria</taxon>
        <taxon>Hyphomicrobiales</taxon>
        <taxon>Methylobacteriaceae</taxon>
        <taxon>Methylobacterium</taxon>
    </lineage>
</organism>
<evidence type="ECO:0008006" key="3">
    <source>
        <dbReference type="Google" id="ProtNLM"/>
    </source>
</evidence>
<comment type="caution">
    <text evidence="1">The sequence shown here is derived from an EMBL/GenBank/DDBJ whole genome shotgun (WGS) entry which is preliminary data.</text>
</comment>
<protein>
    <recommendedName>
        <fullName evidence="3">Integrase</fullName>
    </recommendedName>
</protein>
<gene>
    <name evidence="1" type="ORF">QO016_001654</name>
</gene>
<name>A0ABU0HIM0_9HYPH</name>